<dbReference type="Pfam" id="PF19526">
    <property type="entry name" value="Slr4"/>
    <property type="match status" value="1"/>
</dbReference>
<organism evidence="2 3">
    <name type="scientific">Bowmanella dokdonensis</name>
    <dbReference type="NCBI Taxonomy" id="751969"/>
    <lineage>
        <taxon>Bacteria</taxon>
        <taxon>Pseudomonadati</taxon>
        <taxon>Pseudomonadota</taxon>
        <taxon>Gammaproteobacteria</taxon>
        <taxon>Alteromonadales</taxon>
        <taxon>Alteromonadaceae</taxon>
        <taxon>Bowmanella</taxon>
    </lineage>
</organism>
<dbReference type="InterPro" id="IPR045689">
    <property type="entry name" value="Slr4"/>
</dbReference>
<keyword evidence="1" id="KW-0732">Signal</keyword>
<gene>
    <name evidence="2" type="ORF">J0A66_20005</name>
</gene>
<protein>
    <submittedName>
        <fullName evidence="2">Uncharacterized protein</fullName>
    </submittedName>
</protein>
<evidence type="ECO:0000313" key="3">
    <source>
        <dbReference type="Proteomes" id="UP000664654"/>
    </source>
</evidence>
<evidence type="ECO:0000256" key="1">
    <source>
        <dbReference type="SAM" id="SignalP"/>
    </source>
</evidence>
<dbReference type="Proteomes" id="UP000664654">
    <property type="component" value="Unassembled WGS sequence"/>
</dbReference>
<feature type="chain" id="PRO_5037715930" evidence="1">
    <location>
        <begin position="21"/>
        <end position="462"/>
    </location>
</feature>
<name>A0A939DRM1_9ALTE</name>
<dbReference type="EMBL" id="JAFKCV010000019">
    <property type="protein sequence ID" value="MBN7827525.1"/>
    <property type="molecule type" value="Genomic_DNA"/>
</dbReference>
<dbReference type="AlphaFoldDB" id="A0A939DRM1"/>
<reference evidence="2" key="1">
    <citation type="submission" date="2021-03" db="EMBL/GenBank/DDBJ databases">
        <title>novel species isolated from a fishpond in China.</title>
        <authorList>
            <person name="Lu H."/>
            <person name="Cai Z."/>
        </authorList>
    </citation>
    <scope>NUCLEOTIDE SEQUENCE</scope>
    <source>
        <strain evidence="2">JCM 30855</strain>
    </source>
</reference>
<dbReference type="RefSeq" id="WP_206575633.1">
    <property type="nucleotide sequence ID" value="NZ_JAFKCV010000019.1"/>
</dbReference>
<comment type="caution">
    <text evidence="2">The sequence shown here is derived from an EMBL/GenBank/DDBJ whole genome shotgun (WGS) entry which is preliminary data.</text>
</comment>
<feature type="signal peptide" evidence="1">
    <location>
        <begin position="1"/>
        <end position="20"/>
    </location>
</feature>
<sequence length="462" mass="46770">MFKKTLLAMTIAGIAGTASAASITATAVNVSVEGFGAQAAAARIIEVDAAGDVTDLTIDLAADLITNDVVEIAFQGATIDTSSVPVITLDATGVPDTASLQFLDIKAGSPNTLRFRVTADVAAVNAAGEPNDDDDLLLSGVVLNPTSAADGAEITVTSKAISSSAAIGEYEIVSTPVDVAAFRNQLEADVDALDGVVDVGNSRLTFTSSGTTDELVVNLVDNSGDVDALTLTTITHTIMGEDFGWVMSYDAEANGGDADGELDAGELAAAVSVATGGDDTFTMDLDLDTNTLTIEQTVNGGAVDAATTVTFTVPGDMAIPEQTFTASIVGDDGTTSATAAAAGTSVGAWTLNGSVFHVPAMYSDANHAALVRAANRGNLDANVELVLYVNGVAKSKGVIGTVGKYSQLNLGPAIIAAAAEEGMSSGYSFDLVFEGSNNAIDITAQYVNKSSASRAVIQVTEL</sequence>
<proteinExistence type="predicted"/>
<accession>A0A939DRM1</accession>
<evidence type="ECO:0000313" key="2">
    <source>
        <dbReference type="EMBL" id="MBN7827525.1"/>
    </source>
</evidence>
<keyword evidence="3" id="KW-1185">Reference proteome</keyword>